<dbReference type="PATRIC" id="fig|592029.3.peg.674"/>
<dbReference type="HOGENOM" id="CLU_823312_0_0_10"/>
<name>L7W6K6_NONDD</name>
<dbReference type="Pfam" id="PF23822">
    <property type="entry name" value="DUF7192"/>
    <property type="match status" value="1"/>
</dbReference>
<dbReference type="InterPro" id="IPR055616">
    <property type="entry name" value="DUF7192"/>
</dbReference>
<dbReference type="Proteomes" id="UP000011173">
    <property type="component" value="Chromosome"/>
</dbReference>
<dbReference type="KEGG" id="ndo:DDD_0680"/>
<feature type="domain" description="DUF7192" evidence="1">
    <location>
        <begin position="157"/>
        <end position="273"/>
    </location>
</feature>
<accession>L7W6K6</accession>
<sequence>MFDSVFAFNAFVDHEIQQLSSSNASRWNNVVQSTSQNLNSGTDWYGTPTPKDVKELEEHRTFLGMKLAQKIQPQVKDKLATYLDYLQDSVLPKPKMAYNDRGLGVFSFERAAMAMYKDFPVNTQTPVSTAVSQMNIELRNHQISTSVKSVYAYFQDKQMSYPSMQLYIMAGANANVKGDQLLYVGLACAELVDFLELRGISVEVNVMLGTSFRNQVAMACVRVKRFQDKLDKNQLLLTSSDPRYFRYRGFKGLVALSNYFGLTIPSGLGSITAQMGTAFAKAINPAGFVFEQSYAMETAVKEVTQIIENYKNQLAA</sequence>
<proteinExistence type="predicted"/>
<dbReference type="STRING" id="592029.DDD_0680"/>
<evidence type="ECO:0000313" key="2">
    <source>
        <dbReference type="EMBL" id="AGC75807.1"/>
    </source>
</evidence>
<reference evidence="2 3" key="1">
    <citation type="journal article" date="2013" name="Genome Biol. Evol.">
        <title>Genomic makeup of the marine flavobacterium Nonlabens (Donghaeana) dokdonensis DSW-6 and identification of a novel class of rhodopsins.</title>
        <authorList>
            <person name="Kwon S.K."/>
            <person name="Kim B.K."/>
            <person name="Song J.Y."/>
            <person name="Kwak M.J."/>
            <person name="Lee C.H."/>
            <person name="Yoon J.H."/>
            <person name="Oh T.K."/>
            <person name="Kim J.F."/>
        </authorList>
    </citation>
    <scope>NUCLEOTIDE SEQUENCE [LARGE SCALE GENOMIC DNA]</scope>
    <source>
        <strain evidence="3">DSM 17205 / KCTC 12402 / DSW-6</strain>
    </source>
</reference>
<organism evidence="2 3">
    <name type="scientific">Nonlabens dokdonensis (strain DSM 17205 / KCTC 12402 / DSW-6)</name>
    <name type="common">Donghaeana dokdonensis</name>
    <dbReference type="NCBI Taxonomy" id="592029"/>
    <lineage>
        <taxon>Bacteria</taxon>
        <taxon>Pseudomonadati</taxon>
        <taxon>Bacteroidota</taxon>
        <taxon>Flavobacteriia</taxon>
        <taxon>Flavobacteriales</taxon>
        <taxon>Flavobacteriaceae</taxon>
        <taxon>Nonlabens</taxon>
    </lineage>
</organism>
<evidence type="ECO:0000259" key="1">
    <source>
        <dbReference type="Pfam" id="PF23822"/>
    </source>
</evidence>
<dbReference type="EMBL" id="CP001397">
    <property type="protein sequence ID" value="AGC75807.1"/>
    <property type="molecule type" value="Genomic_DNA"/>
</dbReference>
<protein>
    <recommendedName>
        <fullName evidence="1">DUF7192 domain-containing protein</fullName>
    </recommendedName>
</protein>
<gene>
    <name evidence="2" type="ordered locus">DDD_0680</name>
</gene>
<evidence type="ECO:0000313" key="3">
    <source>
        <dbReference type="Proteomes" id="UP000011173"/>
    </source>
</evidence>
<dbReference type="eggNOG" id="ENOG502ZB0N">
    <property type="taxonomic scope" value="Bacteria"/>
</dbReference>
<dbReference type="AlphaFoldDB" id="L7W6K6"/>